<evidence type="ECO:0000259" key="1">
    <source>
        <dbReference type="Pfam" id="PF14392"/>
    </source>
</evidence>
<name>A0AAD9X3K7_9ROSI</name>
<feature type="domain" description="Zinc knuckle CX2CX4HX4C" evidence="1">
    <location>
        <begin position="82"/>
        <end position="125"/>
    </location>
</feature>
<organism evidence="2 3">
    <name type="scientific">Dipteronia dyeriana</name>
    <dbReference type="NCBI Taxonomy" id="168575"/>
    <lineage>
        <taxon>Eukaryota</taxon>
        <taxon>Viridiplantae</taxon>
        <taxon>Streptophyta</taxon>
        <taxon>Embryophyta</taxon>
        <taxon>Tracheophyta</taxon>
        <taxon>Spermatophyta</taxon>
        <taxon>Magnoliopsida</taxon>
        <taxon>eudicotyledons</taxon>
        <taxon>Gunneridae</taxon>
        <taxon>Pentapetalae</taxon>
        <taxon>rosids</taxon>
        <taxon>malvids</taxon>
        <taxon>Sapindales</taxon>
        <taxon>Sapindaceae</taxon>
        <taxon>Hippocastanoideae</taxon>
        <taxon>Acereae</taxon>
        <taxon>Dipteronia</taxon>
    </lineage>
</organism>
<reference evidence="2" key="1">
    <citation type="journal article" date="2023" name="Plant J.">
        <title>Genome sequences and population genomics provide insights into the demographic history, inbreeding, and mutation load of two 'living fossil' tree species of Dipteronia.</title>
        <authorList>
            <person name="Feng Y."/>
            <person name="Comes H.P."/>
            <person name="Chen J."/>
            <person name="Zhu S."/>
            <person name="Lu R."/>
            <person name="Zhang X."/>
            <person name="Li P."/>
            <person name="Qiu J."/>
            <person name="Olsen K.M."/>
            <person name="Qiu Y."/>
        </authorList>
    </citation>
    <scope>NUCLEOTIDE SEQUENCE</scope>
    <source>
        <strain evidence="2">KIB01</strain>
    </source>
</reference>
<accession>A0AAD9X3K7</accession>
<protein>
    <recommendedName>
        <fullName evidence="1">Zinc knuckle CX2CX4HX4C domain-containing protein</fullName>
    </recommendedName>
</protein>
<dbReference type="Proteomes" id="UP001280121">
    <property type="component" value="Unassembled WGS sequence"/>
</dbReference>
<gene>
    <name evidence="2" type="ORF">Ddye_012027</name>
</gene>
<dbReference type="AlphaFoldDB" id="A0AAD9X3K7"/>
<comment type="caution">
    <text evidence="2">The sequence shown here is derived from an EMBL/GenBank/DDBJ whole genome shotgun (WGS) entry which is preliminary data.</text>
</comment>
<sequence length="137" mass="15304">MGGPWHFERAIIILEKHTGTGEIIELKLNQTESWIQIHNDPLICLSGEVGAFLGKMVGEVREVDVEIGKGDSDCFLCVRVGIDVFKPLKRRLKVDILSFGTITIMLLRYERLQDCCFSCGRLGHTLRVSGGKRGPGY</sequence>
<dbReference type="PANTHER" id="PTHR31286">
    <property type="entry name" value="GLYCINE-RICH CELL WALL STRUCTURAL PROTEIN 1.8-LIKE"/>
    <property type="match status" value="1"/>
</dbReference>
<keyword evidence="3" id="KW-1185">Reference proteome</keyword>
<dbReference type="PANTHER" id="PTHR31286:SF167">
    <property type="entry name" value="OS09G0268800 PROTEIN"/>
    <property type="match status" value="1"/>
</dbReference>
<dbReference type="InterPro" id="IPR040256">
    <property type="entry name" value="At4g02000-like"/>
</dbReference>
<evidence type="ECO:0000313" key="2">
    <source>
        <dbReference type="EMBL" id="KAK2652171.1"/>
    </source>
</evidence>
<dbReference type="Pfam" id="PF14392">
    <property type="entry name" value="zf-CCHC_4"/>
    <property type="match status" value="1"/>
</dbReference>
<proteinExistence type="predicted"/>
<dbReference type="InterPro" id="IPR025836">
    <property type="entry name" value="Zn_knuckle_CX2CX4HX4C"/>
</dbReference>
<evidence type="ECO:0000313" key="3">
    <source>
        <dbReference type="Proteomes" id="UP001280121"/>
    </source>
</evidence>
<dbReference type="EMBL" id="JANJYI010000004">
    <property type="protein sequence ID" value="KAK2652171.1"/>
    <property type="molecule type" value="Genomic_DNA"/>
</dbReference>